<accession>A0ABS2RDA9</accession>
<keyword evidence="1" id="KW-1133">Transmembrane helix</keyword>
<evidence type="ECO:0000313" key="2">
    <source>
        <dbReference type="EMBL" id="MBM7717633.1"/>
    </source>
</evidence>
<keyword evidence="3" id="KW-1185">Reference proteome</keyword>
<dbReference type="EMBL" id="JAFBFH010000061">
    <property type="protein sequence ID" value="MBM7717633.1"/>
    <property type="molecule type" value="Genomic_DNA"/>
</dbReference>
<gene>
    <name evidence="2" type="ORF">JOC94_004664</name>
</gene>
<keyword evidence="1" id="KW-0472">Membrane</keyword>
<comment type="caution">
    <text evidence="2">The sequence shown here is derived from an EMBL/GenBank/DDBJ whole genome shotgun (WGS) entry which is preliminary data.</text>
</comment>
<proteinExistence type="predicted"/>
<evidence type="ECO:0000313" key="3">
    <source>
        <dbReference type="Proteomes" id="UP000823485"/>
    </source>
</evidence>
<sequence>MNSFKWMIQANKQNKKIRIWLIVFIFIILIWRTYLFIQSYKQTGQISKVVYGKLIM</sequence>
<evidence type="ECO:0000256" key="1">
    <source>
        <dbReference type="SAM" id="Phobius"/>
    </source>
</evidence>
<name>A0ABS2RDA9_9BACI</name>
<protein>
    <submittedName>
        <fullName evidence="2">Heme/copper-type cytochrome/quinol oxidase subunit 2</fullName>
    </submittedName>
</protein>
<feature type="transmembrane region" description="Helical" evidence="1">
    <location>
        <begin position="20"/>
        <end position="37"/>
    </location>
</feature>
<keyword evidence="1" id="KW-0812">Transmembrane</keyword>
<dbReference type="Proteomes" id="UP000823485">
    <property type="component" value="Unassembled WGS sequence"/>
</dbReference>
<reference evidence="2 3" key="1">
    <citation type="submission" date="2021-01" db="EMBL/GenBank/DDBJ databases">
        <title>Genomic Encyclopedia of Type Strains, Phase IV (KMG-IV): sequencing the most valuable type-strain genomes for metagenomic binning, comparative biology and taxonomic classification.</title>
        <authorList>
            <person name="Goeker M."/>
        </authorList>
    </citation>
    <scope>NUCLEOTIDE SEQUENCE [LARGE SCALE GENOMIC DNA]</scope>
    <source>
        <strain evidence="2 3">DSM 105453</strain>
    </source>
</reference>
<organism evidence="2 3">
    <name type="scientific">Siminovitchia thermophila</name>
    <dbReference type="NCBI Taxonomy" id="1245522"/>
    <lineage>
        <taxon>Bacteria</taxon>
        <taxon>Bacillati</taxon>
        <taxon>Bacillota</taxon>
        <taxon>Bacilli</taxon>
        <taxon>Bacillales</taxon>
        <taxon>Bacillaceae</taxon>
        <taxon>Siminovitchia</taxon>
    </lineage>
</organism>